<dbReference type="Proteomes" id="UP000284202">
    <property type="component" value="Unassembled WGS sequence"/>
</dbReference>
<dbReference type="EMBL" id="QZCG01000003">
    <property type="protein sequence ID" value="RJE87218.1"/>
    <property type="molecule type" value="Genomic_DNA"/>
</dbReference>
<proteinExistence type="predicted"/>
<keyword evidence="6" id="KW-1185">Reference proteome</keyword>
<evidence type="ECO:0000256" key="3">
    <source>
        <dbReference type="ARBA" id="ARBA00023239"/>
    </source>
</evidence>
<protein>
    <submittedName>
        <fullName evidence="5">Pyridoxal-phosphate dependent enzyme</fullName>
    </submittedName>
</protein>
<comment type="cofactor">
    <cofactor evidence="1">
        <name>pyridoxal 5'-phosphate</name>
        <dbReference type="ChEBI" id="CHEBI:597326"/>
    </cofactor>
</comment>
<name>A0A418T201_9RHOB</name>
<dbReference type="PANTHER" id="PTHR48078">
    <property type="entry name" value="THREONINE DEHYDRATASE, MITOCHONDRIAL-RELATED"/>
    <property type="match status" value="1"/>
</dbReference>
<organism evidence="5 6">
    <name type="scientific">Paracoccus onubensis</name>
    <dbReference type="NCBI Taxonomy" id="1675788"/>
    <lineage>
        <taxon>Bacteria</taxon>
        <taxon>Pseudomonadati</taxon>
        <taxon>Pseudomonadota</taxon>
        <taxon>Alphaproteobacteria</taxon>
        <taxon>Rhodobacterales</taxon>
        <taxon>Paracoccaceae</taxon>
        <taxon>Paracoccus</taxon>
    </lineage>
</organism>
<evidence type="ECO:0000313" key="5">
    <source>
        <dbReference type="EMBL" id="RJE87218.1"/>
    </source>
</evidence>
<keyword evidence="3" id="KW-0456">Lyase</keyword>
<accession>A0A418T201</accession>
<dbReference type="GO" id="GO:0004794">
    <property type="term" value="F:threonine deaminase activity"/>
    <property type="evidence" value="ECO:0007669"/>
    <property type="project" value="TreeGrafter"/>
</dbReference>
<sequence>MNMGRGYICIRCGARYSDKLSIDSRGCPACYEDAPANLRVMQGKAPGKQASSISTGAELPSLWRYANRLPCPEDHAVSLGEGLTPLIRAPGIGNRLGLAYLYVKDEGRNPTWSHKDRFSTVAVSVAKGQGARIMATASSGNAGASLAAYAARAGLTCLVATFAGATGPMLAQIRKAGGIIVPFTNKADRWAFIAEGVDEQGWFATSPFRAPVVGSHPAGVEGYKTLAYEIVEQLGDEVPDWCVLPVCYGDALAGLWWGFQDLYAEGKISHLPRLVAAEVHGSLSKALAGGDDLVSDMRANGETLAVSIGATRSTFQALQALRQSEGRAVTIGNANLIAWQEELASREGIFTELTSVAPLAAIEVLRNENIIKHDDRVVVIATASGLKDVERSSPEETPHGSFASVAKAWEYLSGSGWQERRFAGPVNPACNQLSGV</sequence>
<comment type="caution">
    <text evidence="5">The sequence shown here is derived from an EMBL/GenBank/DDBJ whole genome shotgun (WGS) entry which is preliminary data.</text>
</comment>
<dbReference type="GO" id="GO:0006565">
    <property type="term" value="P:L-serine catabolic process"/>
    <property type="evidence" value="ECO:0007669"/>
    <property type="project" value="TreeGrafter"/>
</dbReference>
<dbReference type="CDD" id="cd01563">
    <property type="entry name" value="Thr-synth_1"/>
    <property type="match status" value="1"/>
</dbReference>
<keyword evidence="2" id="KW-0663">Pyridoxal phosphate</keyword>
<evidence type="ECO:0000259" key="4">
    <source>
        <dbReference type="Pfam" id="PF00291"/>
    </source>
</evidence>
<dbReference type="PANTHER" id="PTHR48078:SF6">
    <property type="entry name" value="L-THREONINE DEHYDRATASE CATABOLIC TDCB"/>
    <property type="match status" value="1"/>
</dbReference>
<reference evidence="6" key="1">
    <citation type="submission" date="2018-09" db="EMBL/GenBank/DDBJ databases">
        <title>Acidovorax cavernicola nov. sp. isolated from Gruta de las Maravillas (Aracena, Spain).</title>
        <authorList>
            <person name="Jurado V."/>
            <person name="Gutierrez-Patricio S."/>
            <person name="Gonzalez-Pimentel J.L."/>
            <person name="Miller A.Z."/>
            <person name="Laiz L."/>
            <person name="Saiz-Jimenez C."/>
        </authorList>
    </citation>
    <scope>NUCLEOTIDE SEQUENCE [LARGE SCALE GENOMIC DNA]</scope>
    <source>
        <strain evidence="6">1011MAR3C25</strain>
    </source>
</reference>
<dbReference type="AlphaFoldDB" id="A0A418T201"/>
<dbReference type="GO" id="GO:0009097">
    <property type="term" value="P:isoleucine biosynthetic process"/>
    <property type="evidence" value="ECO:0007669"/>
    <property type="project" value="TreeGrafter"/>
</dbReference>
<dbReference type="InterPro" id="IPR036052">
    <property type="entry name" value="TrpB-like_PALP_sf"/>
</dbReference>
<dbReference type="InterPro" id="IPR050147">
    <property type="entry name" value="Ser/Thr_Dehydratase"/>
</dbReference>
<dbReference type="Gene3D" id="3.40.50.1100">
    <property type="match status" value="2"/>
</dbReference>
<feature type="domain" description="Tryptophan synthase beta chain-like PALP" evidence="4">
    <location>
        <begin position="77"/>
        <end position="382"/>
    </location>
</feature>
<dbReference type="Pfam" id="PF00291">
    <property type="entry name" value="PALP"/>
    <property type="match status" value="1"/>
</dbReference>
<evidence type="ECO:0000256" key="1">
    <source>
        <dbReference type="ARBA" id="ARBA00001933"/>
    </source>
</evidence>
<dbReference type="GO" id="GO:0003941">
    <property type="term" value="F:L-serine ammonia-lyase activity"/>
    <property type="evidence" value="ECO:0007669"/>
    <property type="project" value="TreeGrafter"/>
</dbReference>
<gene>
    <name evidence="5" type="ORF">D3P04_05590</name>
</gene>
<dbReference type="OrthoDB" id="9778118at2"/>
<dbReference type="GO" id="GO:0006567">
    <property type="term" value="P:L-threonine catabolic process"/>
    <property type="evidence" value="ECO:0007669"/>
    <property type="project" value="TreeGrafter"/>
</dbReference>
<evidence type="ECO:0000313" key="6">
    <source>
        <dbReference type="Proteomes" id="UP000284202"/>
    </source>
</evidence>
<dbReference type="SUPFAM" id="SSF53686">
    <property type="entry name" value="Tryptophan synthase beta subunit-like PLP-dependent enzymes"/>
    <property type="match status" value="1"/>
</dbReference>
<dbReference type="InterPro" id="IPR001926">
    <property type="entry name" value="TrpB-like_PALP"/>
</dbReference>
<evidence type="ECO:0000256" key="2">
    <source>
        <dbReference type="ARBA" id="ARBA00022898"/>
    </source>
</evidence>